<dbReference type="GO" id="GO:0016020">
    <property type="term" value="C:membrane"/>
    <property type="evidence" value="ECO:0007669"/>
    <property type="project" value="InterPro"/>
</dbReference>
<keyword evidence="3" id="KW-0812">Transmembrane</keyword>
<accession>A0A6M0R7P5</accession>
<reference evidence="4 5" key="1">
    <citation type="submission" date="2019-04" db="EMBL/GenBank/DDBJ databases">
        <title>Genome sequencing of Clostridium botulinum Groups I-IV and Clostridium butyricum.</title>
        <authorList>
            <person name="Brunt J."/>
            <person name="Van Vliet A.H.M."/>
            <person name="Stringer S.C."/>
            <person name="Carter A.T."/>
            <person name="Peck M.W."/>
        </authorList>
    </citation>
    <scope>NUCLEOTIDE SEQUENCE [LARGE SCALE GENOMIC DNA]</scope>
    <source>
        <strain evidence="4 5">IFR 18/094</strain>
    </source>
</reference>
<comment type="similarity">
    <text evidence="1">Belongs to the GerABKA family.</text>
</comment>
<protein>
    <submittedName>
        <fullName evidence="4">Spore germination protein</fullName>
    </submittedName>
</protein>
<sequence>MKNILDENSKFILDEVEKNGEATIKKISIGVKNPITIALMFNKDLAHNPKISDYILKPLLLYTQENLSSVGEIAEYLMENYIFYTGIYVEKDINKVSYAINQGYTAIIFPNTTEVIIVDTKREDFRAITESQIETSLRGPKEAFNEDIRANLSILRRRIKDSSLVIEKFVIGRRSQTDVALIYIRDIVDDDLAKDIKNRLLAIDVDHVKSLGTLEQYIENNTYTVFPQTFITEKPDIIQADLMEGRMAVIMDGAPHGMVLPAIFIEFFQTPEGYNERFLVSSFTRLLRILAAIIVLTITPIYLSLIKFNVELLPDKFIGPIIQSRIGIALSPIMEIVSMELIVEFLREGGIRLPSKIAQTLSVIGGIIIGDAAIKSHLVSSTTLLIVGISTVATFLIPNYEMSLAVRILKFPILFLTNALGIVGLAISWFFILVELSSLDSFGVPYLNLRESDMKDTFIRKPLWQMNKRPEAIPNKNPKRQTNFRWKFRSEYNGKK</sequence>
<feature type="transmembrane region" description="Helical" evidence="3">
    <location>
        <begin position="380"/>
        <end position="399"/>
    </location>
</feature>
<proteinExistence type="inferred from homology"/>
<dbReference type="InterPro" id="IPR004995">
    <property type="entry name" value="Spore_Ger"/>
</dbReference>
<name>A0A6M0R7P5_9CLOT</name>
<dbReference type="GO" id="GO:0009847">
    <property type="term" value="P:spore germination"/>
    <property type="evidence" value="ECO:0007669"/>
    <property type="project" value="InterPro"/>
</dbReference>
<evidence type="ECO:0000256" key="2">
    <source>
        <dbReference type="ARBA" id="ARBA00023136"/>
    </source>
</evidence>
<evidence type="ECO:0000256" key="1">
    <source>
        <dbReference type="ARBA" id="ARBA00005278"/>
    </source>
</evidence>
<keyword evidence="5" id="KW-1185">Reference proteome</keyword>
<keyword evidence="3" id="KW-1133">Transmembrane helix</keyword>
<feature type="transmembrane region" description="Helical" evidence="3">
    <location>
        <begin position="286"/>
        <end position="306"/>
    </location>
</feature>
<evidence type="ECO:0000313" key="5">
    <source>
        <dbReference type="Proteomes" id="UP000473885"/>
    </source>
</evidence>
<evidence type="ECO:0000313" key="4">
    <source>
        <dbReference type="EMBL" id="NEZ45797.1"/>
    </source>
</evidence>
<dbReference type="PANTHER" id="PTHR22550:SF16">
    <property type="entry name" value="SPORE GERMINATION PROTEIN"/>
    <property type="match status" value="1"/>
</dbReference>
<gene>
    <name evidence="4" type="ORF">FDF74_01070</name>
</gene>
<organism evidence="4 5">
    <name type="scientific">Clostridium niameyense</name>
    <dbReference type="NCBI Taxonomy" id="1622073"/>
    <lineage>
        <taxon>Bacteria</taxon>
        <taxon>Bacillati</taxon>
        <taxon>Bacillota</taxon>
        <taxon>Clostridia</taxon>
        <taxon>Eubacteriales</taxon>
        <taxon>Clostridiaceae</taxon>
        <taxon>Clostridium</taxon>
    </lineage>
</organism>
<evidence type="ECO:0000256" key="3">
    <source>
        <dbReference type="SAM" id="Phobius"/>
    </source>
</evidence>
<dbReference type="PANTHER" id="PTHR22550">
    <property type="entry name" value="SPORE GERMINATION PROTEIN"/>
    <property type="match status" value="1"/>
</dbReference>
<dbReference type="OrthoDB" id="9772630at2"/>
<dbReference type="RefSeq" id="WP_050606910.1">
    <property type="nucleotide sequence ID" value="NZ_CABKUB010000006.1"/>
</dbReference>
<dbReference type="Proteomes" id="UP000473885">
    <property type="component" value="Unassembled WGS sequence"/>
</dbReference>
<dbReference type="Pfam" id="PF03323">
    <property type="entry name" value="GerA"/>
    <property type="match status" value="1"/>
</dbReference>
<feature type="transmembrane region" description="Helical" evidence="3">
    <location>
        <begin position="411"/>
        <end position="432"/>
    </location>
</feature>
<keyword evidence="2 3" id="KW-0472">Membrane</keyword>
<comment type="caution">
    <text evidence="4">The sequence shown here is derived from an EMBL/GenBank/DDBJ whole genome shotgun (WGS) entry which is preliminary data.</text>
</comment>
<dbReference type="PIRSF" id="PIRSF005690">
    <property type="entry name" value="GerBA"/>
    <property type="match status" value="1"/>
</dbReference>
<dbReference type="EMBL" id="SXDP01000001">
    <property type="protein sequence ID" value="NEZ45797.1"/>
    <property type="molecule type" value="Genomic_DNA"/>
</dbReference>
<dbReference type="InterPro" id="IPR050768">
    <property type="entry name" value="UPF0353/GerABKA_families"/>
</dbReference>
<dbReference type="AlphaFoldDB" id="A0A6M0R7P5"/>